<dbReference type="InterPro" id="IPR045292">
    <property type="entry name" value="Complex1_LYR_NDUFB9_LYRM3"/>
</dbReference>
<dbReference type="GO" id="GO:0005743">
    <property type="term" value="C:mitochondrial inner membrane"/>
    <property type="evidence" value="ECO:0007669"/>
    <property type="project" value="UniProtKB-SubCell"/>
</dbReference>
<comment type="function">
    <text evidence="1">Accessory subunit of the mitochondrial membrane respiratory chain NADH dehydrogenase (Complex I), that is believed to be not involved in catalysis. Complex I functions in the transfer of electrons from NADH to the respiratory chain. The immediate electron acceptor for the enzyme is believed to be ubiquinone.</text>
</comment>
<keyword evidence="10" id="KW-0249">Electron transport</keyword>
<evidence type="ECO:0000256" key="6">
    <source>
        <dbReference type="ARBA" id="ARBA00022448"/>
    </source>
</evidence>
<dbReference type="Proteomes" id="UP001367676">
    <property type="component" value="Unassembled WGS sequence"/>
</dbReference>
<keyword evidence="9" id="KW-0999">Mitochondrion inner membrane</keyword>
<comment type="subunit">
    <text evidence="4">Mammalian complex I is composed of 45 different subunits.</text>
</comment>
<keyword evidence="12" id="KW-0496">Mitochondrion</keyword>
<dbReference type="InterPro" id="IPR033034">
    <property type="entry name" value="NDUFB9"/>
</dbReference>
<dbReference type="CDD" id="cd20263">
    <property type="entry name" value="Complex1_LYR_NDUFB9_LYRM3"/>
    <property type="match status" value="1"/>
</dbReference>
<dbReference type="EMBL" id="JBBCAQ010000032">
    <property type="protein sequence ID" value="KAK7583975.1"/>
    <property type="molecule type" value="Genomic_DNA"/>
</dbReference>
<comment type="similarity">
    <text evidence="3">Belongs to the complex I LYR family.</text>
</comment>
<evidence type="ECO:0000256" key="1">
    <source>
        <dbReference type="ARBA" id="ARBA00002920"/>
    </source>
</evidence>
<organism evidence="17 18">
    <name type="scientific">Parthenolecanium corni</name>
    <dbReference type="NCBI Taxonomy" id="536013"/>
    <lineage>
        <taxon>Eukaryota</taxon>
        <taxon>Metazoa</taxon>
        <taxon>Ecdysozoa</taxon>
        <taxon>Arthropoda</taxon>
        <taxon>Hexapoda</taxon>
        <taxon>Insecta</taxon>
        <taxon>Pterygota</taxon>
        <taxon>Neoptera</taxon>
        <taxon>Paraneoptera</taxon>
        <taxon>Hemiptera</taxon>
        <taxon>Sternorrhyncha</taxon>
        <taxon>Coccoidea</taxon>
        <taxon>Coccidae</taxon>
        <taxon>Parthenolecanium</taxon>
    </lineage>
</organism>
<evidence type="ECO:0000256" key="5">
    <source>
        <dbReference type="ARBA" id="ARBA00018684"/>
    </source>
</evidence>
<keyword evidence="13" id="KW-0472">Membrane</keyword>
<evidence type="ECO:0000259" key="16">
    <source>
        <dbReference type="Pfam" id="PF05347"/>
    </source>
</evidence>
<evidence type="ECO:0000256" key="2">
    <source>
        <dbReference type="ARBA" id="ARBA00004443"/>
    </source>
</evidence>
<dbReference type="GO" id="GO:0006120">
    <property type="term" value="P:mitochondrial electron transport, NADH to ubiquinone"/>
    <property type="evidence" value="ECO:0007669"/>
    <property type="project" value="InterPro"/>
</dbReference>
<keyword evidence="6" id="KW-0813">Transport</keyword>
<evidence type="ECO:0000256" key="13">
    <source>
        <dbReference type="ARBA" id="ARBA00023136"/>
    </source>
</evidence>
<keyword evidence="7" id="KW-0597">Phosphoprotein</keyword>
<keyword evidence="18" id="KW-1185">Reference proteome</keyword>
<gene>
    <name evidence="17" type="ORF">V9T40_004938</name>
</gene>
<evidence type="ECO:0000256" key="4">
    <source>
        <dbReference type="ARBA" id="ARBA00011790"/>
    </source>
</evidence>
<reference evidence="17 18" key="1">
    <citation type="submission" date="2024-03" db="EMBL/GenBank/DDBJ databases">
        <title>Adaptation during the transition from Ophiocordyceps entomopathogen to insect associate is accompanied by gene loss and intensified selection.</title>
        <authorList>
            <person name="Ward C.M."/>
            <person name="Onetto C.A."/>
            <person name="Borneman A.R."/>
        </authorList>
    </citation>
    <scope>NUCLEOTIDE SEQUENCE [LARGE SCALE GENOMIC DNA]</scope>
    <source>
        <strain evidence="17">AWRI1</strain>
        <tissue evidence="17">Single Adult Female</tissue>
    </source>
</reference>
<comment type="subcellular location">
    <subcellularLocation>
        <location evidence="2">Mitochondrion inner membrane</location>
        <topology evidence="2">Peripheral membrane protein</topology>
        <orientation evidence="2">Matrix side</orientation>
    </subcellularLocation>
</comment>
<dbReference type="PANTHER" id="PTHR12868:SF0">
    <property type="entry name" value="NADH DEHYDROGENASE [UBIQUINONE] 1 BETA SUBCOMPLEX SUBUNIT 9"/>
    <property type="match status" value="1"/>
</dbReference>
<comment type="caution">
    <text evidence="17">The sequence shown here is derived from an EMBL/GenBank/DDBJ whole genome shotgun (WGS) entry which is preliminary data.</text>
</comment>
<evidence type="ECO:0000256" key="11">
    <source>
        <dbReference type="ARBA" id="ARBA00022990"/>
    </source>
</evidence>
<evidence type="ECO:0000256" key="9">
    <source>
        <dbReference type="ARBA" id="ARBA00022792"/>
    </source>
</evidence>
<keyword evidence="11" id="KW-0007">Acetylation</keyword>
<evidence type="ECO:0000256" key="8">
    <source>
        <dbReference type="ARBA" id="ARBA00022660"/>
    </source>
</evidence>
<proteinExistence type="inferred from homology"/>
<evidence type="ECO:0000313" key="18">
    <source>
        <dbReference type="Proteomes" id="UP001367676"/>
    </source>
</evidence>
<feature type="domain" description="Complex 1 LYR protein" evidence="16">
    <location>
        <begin position="14"/>
        <end position="71"/>
    </location>
</feature>
<evidence type="ECO:0000256" key="12">
    <source>
        <dbReference type="ARBA" id="ARBA00023128"/>
    </source>
</evidence>
<keyword evidence="8" id="KW-0679">Respiratory chain</keyword>
<dbReference type="InterPro" id="IPR008011">
    <property type="entry name" value="Complex1_LYR_dom"/>
</dbReference>
<evidence type="ECO:0000256" key="15">
    <source>
        <dbReference type="ARBA" id="ARBA00032528"/>
    </source>
</evidence>
<evidence type="ECO:0000256" key="10">
    <source>
        <dbReference type="ARBA" id="ARBA00022982"/>
    </source>
</evidence>
<evidence type="ECO:0000256" key="7">
    <source>
        <dbReference type="ARBA" id="ARBA00022553"/>
    </source>
</evidence>
<accession>A0AAN9TFD7</accession>
<dbReference type="PANTHER" id="PTHR12868">
    <property type="entry name" value="NADH-UBIQUINONE OXIDOREDUCTASE B22 SUBUNIT"/>
    <property type="match status" value="1"/>
</dbReference>
<sequence length="145" mass="17729">MAYCPVEFVTHTMKVKRLYKQVIRDIQAWHTFRHDFRVQAVLMRQKFEENRHIKDPIKAKQILEEATEKFEYIRHPDPILFPSSYGAPAWDRTDVAKSHDAVLDGWHPLEREQYPDYFARREQRKKEFVEWYDKTYGRPPYERVD</sequence>
<evidence type="ECO:0000256" key="3">
    <source>
        <dbReference type="ARBA" id="ARBA00009508"/>
    </source>
</evidence>
<dbReference type="Pfam" id="PF05347">
    <property type="entry name" value="Complex1_LYR"/>
    <property type="match status" value="1"/>
</dbReference>
<dbReference type="AlphaFoldDB" id="A0AAN9TFD7"/>
<name>A0AAN9TFD7_9HEMI</name>
<evidence type="ECO:0000256" key="14">
    <source>
        <dbReference type="ARBA" id="ARBA00030192"/>
    </source>
</evidence>
<protein>
    <recommendedName>
        <fullName evidence="5">NADH dehydrogenase [ubiquinone] 1 beta subcomplex subunit 9</fullName>
    </recommendedName>
    <alternativeName>
        <fullName evidence="14">Complex I-B22</fullName>
    </alternativeName>
    <alternativeName>
        <fullName evidence="15">NADH-ubiquinone oxidoreductase B22 subunit</fullName>
    </alternativeName>
</protein>
<evidence type="ECO:0000313" key="17">
    <source>
        <dbReference type="EMBL" id="KAK7583975.1"/>
    </source>
</evidence>